<dbReference type="InterPro" id="IPR009057">
    <property type="entry name" value="Homeodomain-like_sf"/>
</dbReference>
<evidence type="ECO:0000259" key="5">
    <source>
        <dbReference type="PROSITE" id="PS50977"/>
    </source>
</evidence>
<protein>
    <submittedName>
        <fullName evidence="6">Probable transcriptional regulator, TetR family</fullName>
    </submittedName>
    <submittedName>
        <fullName evidence="7">TetR/AcrR family transcriptional regulator</fullName>
    </submittedName>
</protein>
<organism evidence="7 9">
    <name type="scientific">Rhodococcus aetherivorans</name>
    <dbReference type="NCBI Taxonomy" id="191292"/>
    <lineage>
        <taxon>Bacteria</taxon>
        <taxon>Bacillati</taxon>
        <taxon>Actinomycetota</taxon>
        <taxon>Actinomycetes</taxon>
        <taxon>Mycobacteriales</taxon>
        <taxon>Nocardiaceae</taxon>
        <taxon>Rhodococcus</taxon>
    </lineage>
</organism>
<dbReference type="PANTHER" id="PTHR30055">
    <property type="entry name" value="HTH-TYPE TRANSCRIPTIONAL REGULATOR RUTR"/>
    <property type="match status" value="1"/>
</dbReference>
<dbReference type="PRINTS" id="PR00455">
    <property type="entry name" value="HTHTETR"/>
</dbReference>
<evidence type="ECO:0000313" key="9">
    <source>
        <dbReference type="Proteomes" id="UP001163947"/>
    </source>
</evidence>
<reference evidence="6" key="2">
    <citation type="submission" date="2019-10" db="EMBL/GenBank/DDBJ databases">
        <title>Draft genome sequence of Rhodococcus aetherivorans JCM 14343.</title>
        <authorList>
            <person name="Inoue D."/>
            <person name="Nakazawa M."/>
            <person name="Yamamoto N."/>
            <person name="Sei K."/>
            <person name="Ike M."/>
        </authorList>
    </citation>
    <scope>NUCLEOTIDE SEQUENCE</scope>
    <source>
        <strain evidence="6">JCM 14343</strain>
    </source>
</reference>
<dbReference type="RefSeq" id="WP_029540975.1">
    <property type="nucleotide sequence ID" value="NZ_BAAAYP010000041.1"/>
</dbReference>
<evidence type="ECO:0000256" key="2">
    <source>
        <dbReference type="ARBA" id="ARBA00023125"/>
    </source>
</evidence>
<dbReference type="AlphaFoldDB" id="A0A059MTY5"/>
<dbReference type="GO" id="GO:0003700">
    <property type="term" value="F:DNA-binding transcription factor activity"/>
    <property type="evidence" value="ECO:0007669"/>
    <property type="project" value="TreeGrafter"/>
</dbReference>
<dbReference type="PROSITE" id="PS50977">
    <property type="entry name" value="HTH_TETR_2"/>
    <property type="match status" value="1"/>
</dbReference>
<keyword evidence="8" id="KW-1185">Reference proteome</keyword>
<dbReference type="Gene3D" id="1.10.357.10">
    <property type="entry name" value="Tetracycline Repressor, domain 2"/>
    <property type="match status" value="1"/>
</dbReference>
<accession>A0A059MTY5</accession>
<keyword evidence="1" id="KW-0805">Transcription regulation</keyword>
<evidence type="ECO:0000256" key="1">
    <source>
        <dbReference type="ARBA" id="ARBA00023015"/>
    </source>
</evidence>
<evidence type="ECO:0000313" key="8">
    <source>
        <dbReference type="Proteomes" id="UP000325466"/>
    </source>
</evidence>
<dbReference type="InterPro" id="IPR050109">
    <property type="entry name" value="HTH-type_TetR-like_transc_reg"/>
</dbReference>
<dbReference type="PANTHER" id="PTHR30055:SF174">
    <property type="entry name" value="TRANSCRIPTIONAL REGULATORY PROTEIN (PROBABLY TETR-FAMILY)-RELATED"/>
    <property type="match status" value="1"/>
</dbReference>
<keyword evidence="3" id="KW-0804">Transcription</keyword>
<dbReference type="EMBL" id="CP106982">
    <property type="protein sequence ID" value="UYF93684.1"/>
    <property type="molecule type" value="Genomic_DNA"/>
</dbReference>
<accession>A0A0F6VG76</accession>
<dbReference type="InterPro" id="IPR001647">
    <property type="entry name" value="HTH_TetR"/>
</dbReference>
<dbReference type="Proteomes" id="UP000325466">
    <property type="component" value="Unassembled WGS sequence"/>
</dbReference>
<keyword evidence="2 4" id="KW-0238">DNA-binding</keyword>
<dbReference type="Pfam" id="PF21943">
    <property type="entry name" value="TetR_C_46"/>
    <property type="match status" value="1"/>
</dbReference>
<evidence type="ECO:0000313" key="7">
    <source>
        <dbReference type="EMBL" id="UYF93684.1"/>
    </source>
</evidence>
<dbReference type="GO" id="GO:0000976">
    <property type="term" value="F:transcription cis-regulatory region binding"/>
    <property type="evidence" value="ECO:0007669"/>
    <property type="project" value="TreeGrafter"/>
</dbReference>
<feature type="DNA-binding region" description="H-T-H motif" evidence="4">
    <location>
        <begin position="34"/>
        <end position="53"/>
    </location>
</feature>
<proteinExistence type="predicted"/>
<evidence type="ECO:0000256" key="3">
    <source>
        <dbReference type="ARBA" id="ARBA00023163"/>
    </source>
</evidence>
<feature type="domain" description="HTH tetR-type" evidence="5">
    <location>
        <begin position="11"/>
        <end position="71"/>
    </location>
</feature>
<dbReference type="Pfam" id="PF00440">
    <property type="entry name" value="TetR_N"/>
    <property type="match status" value="1"/>
</dbReference>
<dbReference type="SUPFAM" id="SSF46689">
    <property type="entry name" value="Homeodomain-like"/>
    <property type="match status" value="1"/>
</dbReference>
<evidence type="ECO:0000313" key="6">
    <source>
        <dbReference type="EMBL" id="GES35690.1"/>
    </source>
</evidence>
<name>A0A059MTY5_9NOCA</name>
<reference evidence="7" key="3">
    <citation type="submission" date="2022-09" db="EMBL/GenBank/DDBJ databases">
        <title>The genome sequence of Rhodococcus aetherivorans N1.</title>
        <authorList>
            <person name="Jiang W."/>
        </authorList>
    </citation>
    <scope>NUCLEOTIDE SEQUENCE</scope>
    <source>
        <strain evidence="7">N1</strain>
    </source>
</reference>
<reference evidence="6 8" key="1">
    <citation type="journal article" date="2018" name="Biodegradation">
        <title>1,4-Dioxane degradation characteristics of Rhodococcus aetherivorans JCM 14343.</title>
        <authorList>
            <person name="Inoue D."/>
            <person name="Tsunoda T."/>
            <person name="Yamamoto N."/>
            <person name="Ike M."/>
            <person name="Sei K."/>
        </authorList>
    </citation>
    <scope>NUCLEOTIDE SEQUENCE [LARGE SCALE GENOMIC DNA]</scope>
    <source>
        <strain evidence="6 8">JCM 14343</strain>
    </source>
</reference>
<dbReference type="Proteomes" id="UP001163947">
    <property type="component" value="Chromosome"/>
</dbReference>
<evidence type="ECO:0000256" key="4">
    <source>
        <dbReference type="PROSITE-ProRule" id="PRU00335"/>
    </source>
</evidence>
<dbReference type="InterPro" id="IPR054129">
    <property type="entry name" value="DesT_TetR_C"/>
</dbReference>
<dbReference type="GeneID" id="83623777"/>
<dbReference type="EMBL" id="BLAH01000026">
    <property type="protein sequence ID" value="GES35690.1"/>
    <property type="molecule type" value="Genomic_DNA"/>
</dbReference>
<dbReference type="KEGG" id="rav:AAT18_04060"/>
<sequence>MARSRRRLDPEQRRAQLLDIGARLFAERAYEDVWIEEVAELAGVSRGLMYHYFPTKRDFMAAVVQRESDRLLAVTEPDPQLTVAERIIAGLDAYLDYVASHRQGVAAVNRAADSADAGIRAIVDAELGVQQERILDALAPPDDERELVAVAVQGWIALVRSVCVDWHDHPTVTGTQLRELCLNALRGMLGGRLG</sequence>
<gene>
    <name evidence="7" type="ORF">OCS65_25155</name>
    <name evidence="6" type="ORF">RAJCM14343_0939</name>
</gene>